<organism evidence="2 3">
    <name type="scientific">Plakobranchus ocellatus</name>
    <dbReference type="NCBI Taxonomy" id="259542"/>
    <lineage>
        <taxon>Eukaryota</taxon>
        <taxon>Metazoa</taxon>
        <taxon>Spiralia</taxon>
        <taxon>Lophotrochozoa</taxon>
        <taxon>Mollusca</taxon>
        <taxon>Gastropoda</taxon>
        <taxon>Heterobranchia</taxon>
        <taxon>Euthyneura</taxon>
        <taxon>Panpulmonata</taxon>
        <taxon>Sacoglossa</taxon>
        <taxon>Placobranchoidea</taxon>
        <taxon>Plakobranchidae</taxon>
        <taxon>Plakobranchus</taxon>
    </lineage>
</organism>
<dbReference type="Proteomes" id="UP000735302">
    <property type="component" value="Unassembled WGS sequence"/>
</dbReference>
<protein>
    <submittedName>
        <fullName evidence="2">Uncharacterized protein</fullName>
    </submittedName>
</protein>
<accession>A0AAV3Y3B1</accession>
<comment type="caution">
    <text evidence="2">The sequence shown here is derived from an EMBL/GenBank/DDBJ whole genome shotgun (WGS) entry which is preliminary data.</text>
</comment>
<feature type="region of interest" description="Disordered" evidence="1">
    <location>
        <begin position="64"/>
        <end position="124"/>
    </location>
</feature>
<feature type="compositionally biased region" description="Acidic residues" evidence="1">
    <location>
        <begin position="80"/>
        <end position="124"/>
    </location>
</feature>
<keyword evidence="3" id="KW-1185">Reference proteome</keyword>
<gene>
    <name evidence="2" type="ORF">PoB_000383000</name>
</gene>
<feature type="compositionally biased region" description="Basic and acidic residues" evidence="1">
    <location>
        <begin position="64"/>
        <end position="79"/>
    </location>
</feature>
<reference evidence="2 3" key="1">
    <citation type="journal article" date="2021" name="Elife">
        <title>Chloroplast acquisition without the gene transfer in kleptoplastic sea slugs, Plakobranchus ocellatus.</title>
        <authorList>
            <person name="Maeda T."/>
            <person name="Takahashi S."/>
            <person name="Yoshida T."/>
            <person name="Shimamura S."/>
            <person name="Takaki Y."/>
            <person name="Nagai Y."/>
            <person name="Toyoda A."/>
            <person name="Suzuki Y."/>
            <person name="Arimoto A."/>
            <person name="Ishii H."/>
            <person name="Satoh N."/>
            <person name="Nishiyama T."/>
            <person name="Hasebe M."/>
            <person name="Maruyama T."/>
            <person name="Minagawa J."/>
            <person name="Obokata J."/>
            <person name="Shigenobu S."/>
        </authorList>
    </citation>
    <scope>NUCLEOTIDE SEQUENCE [LARGE SCALE GENOMIC DNA]</scope>
</reference>
<evidence type="ECO:0000313" key="2">
    <source>
        <dbReference type="EMBL" id="GFN77324.1"/>
    </source>
</evidence>
<proteinExistence type="predicted"/>
<evidence type="ECO:0000256" key="1">
    <source>
        <dbReference type="SAM" id="MobiDB-lite"/>
    </source>
</evidence>
<sequence length="141" mass="15093">MIVDVGGDGTGGGDRTLNGRILADTRADSLSTVPRTLHIVCDGPCWARELAPGWYSKLRQKDIWRNNNDDNDDGGRGCNDDNDDDDDDIDDSDEDDDGGGGDGCGGDDNDDIDNVDDDDGGDGDLESGVIFFSHHYLALKL</sequence>
<name>A0AAV3Y3B1_9GAST</name>
<dbReference type="AlphaFoldDB" id="A0AAV3Y3B1"/>
<dbReference type="EMBL" id="BLXT01000469">
    <property type="protein sequence ID" value="GFN77324.1"/>
    <property type="molecule type" value="Genomic_DNA"/>
</dbReference>
<evidence type="ECO:0000313" key="3">
    <source>
        <dbReference type="Proteomes" id="UP000735302"/>
    </source>
</evidence>